<gene>
    <name evidence="5" type="ORF">DX130_00410</name>
</gene>
<sequence length="305" mass="34113">MGATIDFLNVGFGESTVIRLEHGDESFCLVVDAGDSFVGDGARRCSPSDYVREYAISHIDVLVLTHFHRDHIGGVLSLLGGVSIGEIRLHVELPPALMSVELNRYDTPMLASLSMYAELLHKAKEMCIPICKMTRVNTLELGEVALTFLMPDPAKLMQLEQGLTSLDPARLDEQQDMLGWIDRQLNETAMALLVRSNDEPVALLTSDVGLDFWKPYEAEITGVCLMQAPHHGDRRSISEELLDKLAPRYIVVSADDEGTYQLPHLEFDQLIHRCTDAKLVYTEAIGTTHRIIRMDISNRRLNLID</sequence>
<dbReference type="SUPFAM" id="SSF56281">
    <property type="entry name" value="Metallo-hydrolase/oxidoreductase"/>
    <property type="match status" value="1"/>
</dbReference>
<evidence type="ECO:0000256" key="1">
    <source>
        <dbReference type="ARBA" id="ARBA00034221"/>
    </source>
</evidence>
<dbReference type="Pfam" id="PF00753">
    <property type="entry name" value="Lactamase_B"/>
    <property type="match status" value="1"/>
</dbReference>
<dbReference type="RefSeq" id="WP_116041966.1">
    <property type="nucleotide sequence ID" value="NZ_QUBQ01000001.1"/>
</dbReference>
<dbReference type="GO" id="GO:0016787">
    <property type="term" value="F:hydrolase activity"/>
    <property type="evidence" value="ECO:0007669"/>
    <property type="project" value="UniProtKB-KW"/>
</dbReference>
<evidence type="ECO:0000313" key="6">
    <source>
        <dbReference type="Proteomes" id="UP000261905"/>
    </source>
</evidence>
<dbReference type="InterPro" id="IPR036866">
    <property type="entry name" value="RibonucZ/Hydroxyglut_hydro"/>
</dbReference>
<comment type="catalytic activity">
    <reaction evidence="1">
        <text>3',5'-cyclic CMP + H2O = CMP + H(+)</text>
        <dbReference type="Rhea" id="RHEA:72675"/>
        <dbReference type="ChEBI" id="CHEBI:15377"/>
        <dbReference type="ChEBI" id="CHEBI:15378"/>
        <dbReference type="ChEBI" id="CHEBI:58003"/>
        <dbReference type="ChEBI" id="CHEBI:60377"/>
    </reaction>
    <physiologicalReaction direction="left-to-right" evidence="1">
        <dbReference type="Rhea" id="RHEA:72676"/>
    </physiologicalReaction>
</comment>
<keyword evidence="5" id="KW-0378">Hydrolase</keyword>
<dbReference type="EMBL" id="QUBQ01000001">
    <property type="protein sequence ID" value="REK75591.1"/>
    <property type="molecule type" value="Genomic_DNA"/>
</dbReference>
<proteinExistence type="predicted"/>
<evidence type="ECO:0000313" key="5">
    <source>
        <dbReference type="EMBL" id="REK75591.1"/>
    </source>
</evidence>
<evidence type="ECO:0000259" key="4">
    <source>
        <dbReference type="Pfam" id="PF00753"/>
    </source>
</evidence>
<dbReference type="InterPro" id="IPR052159">
    <property type="entry name" value="Competence_DNA_uptake"/>
</dbReference>
<keyword evidence="6" id="KW-1185">Reference proteome</keyword>
<dbReference type="AlphaFoldDB" id="A0A371PHA8"/>
<dbReference type="OrthoDB" id="9761531at2"/>
<dbReference type="PANTHER" id="PTHR30619">
    <property type="entry name" value="DNA INTERNALIZATION/COMPETENCE PROTEIN COMEC/REC2"/>
    <property type="match status" value="1"/>
</dbReference>
<accession>A0A371PHA8</accession>
<dbReference type="Proteomes" id="UP000261905">
    <property type="component" value="Unassembled WGS sequence"/>
</dbReference>
<comment type="caution">
    <text evidence="5">The sequence shown here is derived from an EMBL/GenBank/DDBJ whole genome shotgun (WGS) entry which is preliminary data.</text>
</comment>
<dbReference type="InterPro" id="IPR001279">
    <property type="entry name" value="Metallo-B-lactamas"/>
</dbReference>
<feature type="domain" description="Metallo-beta-lactamase" evidence="4">
    <location>
        <begin position="10"/>
        <end position="101"/>
    </location>
</feature>
<comment type="catalytic activity">
    <reaction evidence="3">
        <text>3',5'-cyclic UMP + H2O = UMP + H(+)</text>
        <dbReference type="Rhea" id="RHEA:70575"/>
        <dbReference type="ChEBI" id="CHEBI:15377"/>
        <dbReference type="ChEBI" id="CHEBI:15378"/>
        <dbReference type="ChEBI" id="CHEBI:57865"/>
        <dbReference type="ChEBI" id="CHEBI:184387"/>
    </reaction>
    <physiologicalReaction direction="left-to-right" evidence="3">
        <dbReference type="Rhea" id="RHEA:70576"/>
    </physiologicalReaction>
</comment>
<organism evidence="5 6">
    <name type="scientific">Paenibacillus paeoniae</name>
    <dbReference type="NCBI Taxonomy" id="2292705"/>
    <lineage>
        <taxon>Bacteria</taxon>
        <taxon>Bacillati</taxon>
        <taxon>Bacillota</taxon>
        <taxon>Bacilli</taxon>
        <taxon>Bacillales</taxon>
        <taxon>Paenibacillaceae</taxon>
        <taxon>Paenibacillus</taxon>
    </lineage>
</organism>
<evidence type="ECO:0000256" key="3">
    <source>
        <dbReference type="ARBA" id="ARBA00048505"/>
    </source>
</evidence>
<evidence type="ECO:0000256" key="2">
    <source>
        <dbReference type="ARBA" id="ARBA00034301"/>
    </source>
</evidence>
<dbReference type="Gene3D" id="3.60.15.10">
    <property type="entry name" value="Ribonuclease Z/Hydroxyacylglutathione hydrolase-like"/>
    <property type="match status" value="1"/>
</dbReference>
<reference evidence="5 6" key="1">
    <citation type="submission" date="2018-08" db="EMBL/GenBank/DDBJ databases">
        <title>Paenibacillus sp. M4BSY-1, whole genome shotgun sequence.</title>
        <authorList>
            <person name="Tuo L."/>
        </authorList>
    </citation>
    <scope>NUCLEOTIDE SEQUENCE [LARGE SCALE GENOMIC DNA]</scope>
    <source>
        <strain evidence="5 6">M4BSY-1</strain>
    </source>
</reference>
<protein>
    <submittedName>
        <fullName evidence="5">MBL fold metallo-hydrolase</fullName>
    </submittedName>
</protein>
<name>A0A371PHA8_9BACL</name>
<comment type="function">
    <text evidence="2">Counteracts the endogenous Pycsar antiviral defense system. Phosphodiesterase that enables metal-dependent hydrolysis of host cyclic nucleotide Pycsar defense signals such as cCMP and cUMP.</text>
</comment>
<dbReference type="PANTHER" id="PTHR30619:SF1">
    <property type="entry name" value="RECOMBINATION PROTEIN 2"/>
    <property type="match status" value="1"/>
</dbReference>